<organism evidence="8 9">
    <name type="scientific">Nepenthes gracilis</name>
    <name type="common">Slender pitcher plant</name>
    <dbReference type="NCBI Taxonomy" id="150966"/>
    <lineage>
        <taxon>Eukaryota</taxon>
        <taxon>Viridiplantae</taxon>
        <taxon>Streptophyta</taxon>
        <taxon>Embryophyta</taxon>
        <taxon>Tracheophyta</taxon>
        <taxon>Spermatophyta</taxon>
        <taxon>Magnoliopsida</taxon>
        <taxon>eudicotyledons</taxon>
        <taxon>Gunneridae</taxon>
        <taxon>Pentapetalae</taxon>
        <taxon>Caryophyllales</taxon>
        <taxon>Nepenthaceae</taxon>
        <taxon>Nepenthes</taxon>
    </lineage>
</organism>
<dbReference type="GO" id="GO:0043248">
    <property type="term" value="P:proteasome assembly"/>
    <property type="evidence" value="ECO:0007669"/>
    <property type="project" value="InterPro"/>
</dbReference>
<proteinExistence type="predicted"/>
<comment type="caution">
    <text evidence="8">The sequence shown here is derived from an EMBL/GenBank/DDBJ whole genome shotgun (WGS) entry which is preliminary data.</text>
</comment>
<keyword evidence="4" id="KW-0647">Proteasome</keyword>
<dbReference type="Gene3D" id="1.25.10.10">
    <property type="entry name" value="Leucine-rich Repeat Variant"/>
    <property type="match status" value="3"/>
</dbReference>
<feature type="domain" description="ECM29 ARM-like repeats" evidence="6">
    <location>
        <begin position="623"/>
        <end position="720"/>
    </location>
</feature>
<dbReference type="PANTHER" id="PTHR23346:SF19">
    <property type="entry name" value="PROTEASOME ADAPTER AND SCAFFOLD PROTEIN ECM29"/>
    <property type="match status" value="1"/>
</dbReference>
<dbReference type="GO" id="GO:0005737">
    <property type="term" value="C:cytoplasm"/>
    <property type="evidence" value="ECO:0007669"/>
    <property type="project" value="UniProtKB-SubCell"/>
</dbReference>
<dbReference type="EMBL" id="BSYO01000012">
    <property type="protein sequence ID" value="GMH13042.1"/>
    <property type="molecule type" value="Genomic_DNA"/>
</dbReference>
<dbReference type="GO" id="GO:0036503">
    <property type="term" value="P:ERAD pathway"/>
    <property type="evidence" value="ECO:0007669"/>
    <property type="project" value="TreeGrafter"/>
</dbReference>
<dbReference type="Proteomes" id="UP001279734">
    <property type="component" value="Unassembled WGS sequence"/>
</dbReference>
<dbReference type="InterPro" id="IPR016024">
    <property type="entry name" value="ARM-type_fold"/>
</dbReference>
<dbReference type="InterPro" id="IPR055444">
    <property type="entry name" value="ARM_ECM29"/>
</dbReference>
<evidence type="ECO:0000259" key="6">
    <source>
        <dbReference type="Pfam" id="PF23702"/>
    </source>
</evidence>
<sequence length="1815" mass="200001">MAESSSTLAVGSSDDREELLDRMLTRLALCDNSKLESLLSKLLPFAIASLSFQSPAVRDKVIEILSHVNKRVKNEPQIGFPLSELWNMYTDVNAAPMVRNFCIIYIEMAFDRSDTMVKENMAPTLLKNISKLPSQHQERILRTSIKVIGECHPSQIDNEVAMKYGLIKGSQDAEIFLEFCLHTVLYRQPTQGGGTPAGLSTSQVERVTGKQPLTNEVLLKRKLGILNVIDSMNLTAEVVYPIYLAACVDSQEPVAKRGEELLKKKGSAADLDNPSLVKILFLLFNGSAVTDNIAPELKVVPVHPAMKARIMLVFCRSITAANSFPSTLQCIFGCIYGTSTTSKLKQLGMEFAFWVFKHARMDQLKLMGPVILNGILKSLDGYTHSGTDVVARETKTFAFQAIGLLSQRMPELFREKIDMPVRLFDALKSESQFLRLVIQEAIMSLATAYEGAPTTVLKDVEKLLLINSQEDQREVRFCAVRWATTLFDLNHCPSRFLCMVAAADPRLDIREIAIGGLFPGEGRATRQNLYIKYPKVGDMLDYIIKQHPRILESGELREQKLLFPSKTYVAMINFLLKCFEADLEQNNSRTPELQSSVEKMCLLIEHAIAIEGSVELHANASEALVVIASHFPEMMASRYASKIPWLRQLLGHVDLDTRQSVARLLGIASSALPLAASSSFLCELVSLVSGTHKLRFEMQHGALCAIGFVTSDCLLRESKIPEGVLQSTVKSLVDVVSSETATLASIAMQALGHIGLCAPLPLLVYDSGPVPVLTVLHEKLIKLFAGDEAKAIQKIIISLGHMCVKETSPSHLNTDLELIFSFCRSKVEDILFAAGEALAFLWGSVPVTAYMILKTNYTSLSTTSNFLTDGSSSWLKPISSEESESSENNHAMVKEAITRKIFDDLLYSNRKEERHAGTIWLLSLTMYCGRDPTIQQLLPDIQEAFSHQLGDQNELTQELASQGMSLVYELGDDSMKKNLVNALVSTLTGSGKRKRSVKLVEDSEVFQEGTIGESPSGGKLSTYKELCSLATEMGQPDLIYKFMDLANYQISLNSKRAAAFGFSKIAKHAGVALEPYLQSLIPRLVRYQYDPDKNVQDAMTHIWKSLVADPKQAIDEHMDLIINDLLIQCGSRLWRSRESSCLALADIIQGRKFEQIGKHLKRIWIASFRAMDDIKETVRNSGDKLCRAVSSLTIRLCDVSLTDKLEAGQVMDIVLPLLLTEGIMSKVDSIRKASITVIMKLAKGAMISIRPHLSDLVTCMLESLSSLEDQGLNYVELHAENVGIQTEKLENLRISIAKVSPMWETLELCIGVVDEQSLDQLIPRLAGLVRSGVGLNTRVGVATFITLLVQRVNHEIKPYASMLSRLLFPAVVEEKSGSAKRAFASACAMVLKYSSTSQALKLVEDTAALHAGDRNSQVSCAVLLKRYASLAADVASGYHAILIPVIFISRFEDDKYVAGMFEELWEEITSGDRVTLQLYLGEIVSLIGESITSSSWVSKRKAALAISKLGEILGESLSTYHQVLLNCLMKEIPGRLWEGKDALLHAVAVLCSSSHKAISSDDPSAPTAVASVVASACTKKDKKFREAALVALEQVIKAFCHPEFFNMVFPLLYELSNLASPAILQAPLVTGGTKADTEAGEGGDNSIPLDKILDCITSCIHVAPASDIFQQKQKLMNALLNSMSPQFSWAVKISAFLSIKKLCSRLNEIAESSQENLLHADVTALVHEIFFSVPPKLVECISTYKIAQVHIAAAECFLQVIKLLTASQPVPLKDVGFVNDLVHLHEVEKNEQAKSVLKSCIVTLENLEKAHSQTA</sequence>
<keyword evidence="3" id="KW-0677">Repeat</keyword>
<name>A0AAD3SKX0_NEPGR</name>
<dbReference type="Pfam" id="PF24492">
    <property type="entry name" value="HEAT_ECM29"/>
    <property type="match status" value="1"/>
</dbReference>
<evidence type="ECO:0000313" key="8">
    <source>
        <dbReference type="EMBL" id="GMH13042.1"/>
    </source>
</evidence>
<dbReference type="GO" id="GO:0005634">
    <property type="term" value="C:nucleus"/>
    <property type="evidence" value="ECO:0007669"/>
    <property type="project" value="TreeGrafter"/>
</dbReference>
<evidence type="ECO:0000259" key="5">
    <source>
        <dbReference type="Pfam" id="PF13001"/>
    </source>
</evidence>
<keyword evidence="9" id="KW-1185">Reference proteome</keyword>
<reference evidence="8" key="1">
    <citation type="submission" date="2023-05" db="EMBL/GenBank/DDBJ databases">
        <title>Nepenthes gracilis genome sequencing.</title>
        <authorList>
            <person name="Fukushima K."/>
        </authorList>
    </citation>
    <scope>NUCLEOTIDE SEQUENCE</scope>
    <source>
        <strain evidence="8">SING2019-196</strain>
    </source>
</reference>
<protein>
    <recommendedName>
        <fullName evidence="10">Proteasome-associated protein ECM29 homolog</fullName>
    </recommendedName>
</protein>
<evidence type="ECO:0000259" key="7">
    <source>
        <dbReference type="Pfam" id="PF24492"/>
    </source>
</evidence>
<accession>A0AAD3SKX0</accession>
<feature type="domain" description="Proteasome component Ecm29 N-terminal" evidence="5">
    <location>
        <begin position="20"/>
        <end position="501"/>
    </location>
</feature>
<keyword evidence="2" id="KW-0963">Cytoplasm</keyword>
<dbReference type="SUPFAM" id="SSF48371">
    <property type="entry name" value="ARM repeat"/>
    <property type="match status" value="2"/>
</dbReference>
<feature type="domain" description="Proteasome adapter and scaffold protein ECM29 HEAT-repeat" evidence="7">
    <location>
        <begin position="1249"/>
        <end position="1408"/>
    </location>
</feature>
<dbReference type="PANTHER" id="PTHR23346">
    <property type="entry name" value="TRANSLATIONAL ACTIVATOR GCN1-RELATED"/>
    <property type="match status" value="1"/>
</dbReference>
<dbReference type="Pfam" id="PF13001">
    <property type="entry name" value="ECM29_N"/>
    <property type="match status" value="1"/>
</dbReference>
<evidence type="ECO:0000256" key="3">
    <source>
        <dbReference type="ARBA" id="ARBA00022737"/>
    </source>
</evidence>
<evidence type="ECO:0008006" key="10">
    <source>
        <dbReference type="Google" id="ProtNLM"/>
    </source>
</evidence>
<comment type="subcellular location">
    <subcellularLocation>
        <location evidence="1">Cytoplasm</location>
    </subcellularLocation>
</comment>
<dbReference type="InterPro" id="IPR011989">
    <property type="entry name" value="ARM-like"/>
</dbReference>
<dbReference type="InterPro" id="IPR024372">
    <property type="entry name" value="Ecm29_N"/>
</dbReference>
<dbReference type="Pfam" id="PF23702">
    <property type="entry name" value="ARM_ECM29"/>
    <property type="match status" value="1"/>
</dbReference>
<evidence type="ECO:0000256" key="2">
    <source>
        <dbReference type="ARBA" id="ARBA00022490"/>
    </source>
</evidence>
<gene>
    <name evidence="8" type="ORF">Nepgr_014883</name>
</gene>
<evidence type="ECO:0000256" key="1">
    <source>
        <dbReference type="ARBA" id="ARBA00004496"/>
    </source>
</evidence>
<evidence type="ECO:0000313" key="9">
    <source>
        <dbReference type="Proteomes" id="UP001279734"/>
    </source>
</evidence>
<dbReference type="GO" id="GO:0000502">
    <property type="term" value="C:proteasome complex"/>
    <property type="evidence" value="ECO:0007669"/>
    <property type="project" value="UniProtKB-KW"/>
</dbReference>
<evidence type="ECO:0000256" key="4">
    <source>
        <dbReference type="ARBA" id="ARBA00022942"/>
    </source>
</evidence>
<dbReference type="GO" id="GO:0060090">
    <property type="term" value="F:molecular adaptor activity"/>
    <property type="evidence" value="ECO:0007669"/>
    <property type="project" value="InterPro"/>
</dbReference>
<dbReference type="InterPro" id="IPR055443">
    <property type="entry name" value="HEAT_ECM29"/>
</dbReference>